<dbReference type="InterPro" id="IPR047766">
    <property type="entry name" value="PxxKW_fam"/>
</dbReference>
<protein>
    <submittedName>
        <fullName evidence="1">Uncharacterized protein</fullName>
    </submittedName>
</protein>
<proteinExistence type="predicted"/>
<gene>
    <name evidence="1" type="ordered locus">UWK_02579</name>
</gene>
<dbReference type="Pfam" id="PF20657">
    <property type="entry name" value="DUF6811"/>
    <property type="match status" value="1"/>
</dbReference>
<accession>M1PHN7</accession>
<dbReference type="Proteomes" id="UP000011721">
    <property type="component" value="Chromosome"/>
</dbReference>
<dbReference type="EMBL" id="CP003985">
    <property type="protein sequence ID" value="AGF79115.1"/>
    <property type="molecule type" value="Genomic_DNA"/>
</dbReference>
<name>M1PHN7_DESSD</name>
<dbReference type="PATRIC" id="fig|1167006.5.peg.2794"/>
<keyword evidence="2" id="KW-1185">Reference proteome</keyword>
<dbReference type="KEGG" id="dsf:UWK_02579"/>
<dbReference type="STRING" id="1167006.UWK_02579"/>
<evidence type="ECO:0000313" key="2">
    <source>
        <dbReference type="Proteomes" id="UP000011721"/>
    </source>
</evidence>
<dbReference type="eggNOG" id="ENOG50331TB">
    <property type="taxonomic scope" value="Bacteria"/>
</dbReference>
<organism evidence="1 2">
    <name type="scientific">Desulfocapsa sulfexigens (strain DSM 10523 / SB164P1)</name>
    <dbReference type="NCBI Taxonomy" id="1167006"/>
    <lineage>
        <taxon>Bacteria</taxon>
        <taxon>Pseudomonadati</taxon>
        <taxon>Thermodesulfobacteriota</taxon>
        <taxon>Desulfobulbia</taxon>
        <taxon>Desulfobulbales</taxon>
        <taxon>Desulfocapsaceae</taxon>
        <taxon>Desulfocapsa</taxon>
    </lineage>
</organism>
<dbReference type="AlphaFoldDB" id="M1PHN7"/>
<reference evidence="2" key="1">
    <citation type="journal article" date="2013" name="Stand. Genomic Sci.">
        <title>Complete genome sequence of Desulfocapsa sulfexigens, a marine deltaproteobacterium specialized in disproportionating inorganic sulfur compounds.</title>
        <authorList>
            <person name="Finster K.W."/>
            <person name="Kjeldsen K.U."/>
            <person name="Kube M."/>
            <person name="Reinhardt R."/>
            <person name="Mussmann M."/>
            <person name="Amann R."/>
            <person name="Schreiber L."/>
        </authorList>
    </citation>
    <scope>NUCLEOTIDE SEQUENCE [LARGE SCALE GENOMIC DNA]</scope>
    <source>
        <strain evidence="2">DSM 10523 / SB164P1</strain>
    </source>
</reference>
<evidence type="ECO:0000313" key="1">
    <source>
        <dbReference type="EMBL" id="AGF79115.1"/>
    </source>
</evidence>
<sequence>MQNQAAMSFSERSFQPVVEKCEGCERIVEEAGSKYCQSYLQPEAKWRLGICNFATHAKPEITVVTVRINPLKAAKRASAKKV</sequence>
<dbReference type="NCBIfam" id="NF038144">
    <property type="entry name" value="PxxKW"/>
    <property type="match status" value="1"/>
</dbReference>
<dbReference type="RefSeq" id="WP_015404801.1">
    <property type="nucleotide sequence ID" value="NC_020304.1"/>
</dbReference>
<dbReference type="HOGENOM" id="CLU_185100_0_0_7"/>